<sequence>MDTNNNETHTAIVYDYGGIWDPVDGKVPGEHYGTTFFGYLSALMYRDTGENQFLYRAIAAGRFHINTSVDEYYEPSYEYHWAFNNLAFIETYCLIKRHLSREERDRWERCILNWKELFRHPVTNWQIMRAYSYLLRYKLFKKPLDMVYHLYFSLHLRRGIQTLDGCVYDIKDNTCPLQYHAYVLAILHKLYILSKGEFIKVMFIKGINYILPFIDPDGDFNYMGRGQRQIFGYSSLIYALEAAKNIVPERAIEYQHYLDLVWNYFSSYQRKDGYFPLILTETDEHDQPVWYRYHHLTVYNAFTALWLYEAGKMASPATDGYKEQKKTLTYFNTTGTIIASMDKYYAVISGGERKYLADGGLTFQHIWVQGLGAFFSCPGGPSGKHLVNLEGQDNFYKNFLAPIAMSDGVWFCPAFSRGEVKRINSETFVIKYNYGPFTVTRTIIFNADNIDVNDYILFTKCKRYNEFRIFNMPFSPSTCEANEAIGSTGGGLTLTSTKKPDSNVKIDIEYTDGEDSIFSVDERILATYGPMIVCSRKHINFECHEGKALKIGFIMRF</sequence>
<evidence type="ECO:0000313" key="2">
    <source>
        <dbReference type="Proteomes" id="UP000033428"/>
    </source>
</evidence>
<evidence type="ECO:0000313" key="1">
    <source>
        <dbReference type="EMBL" id="KJJ85942.1"/>
    </source>
</evidence>
<keyword evidence="1" id="KW-0808">Transferase</keyword>
<dbReference type="InterPro" id="IPR008930">
    <property type="entry name" value="Terpenoid_cyclase/PrenylTrfase"/>
</dbReference>
<accession>A0A0F0CRN3</accession>
<organism evidence="1 2">
    <name type="scientific">Candidatus Omnitrophus magneticus</name>
    <dbReference type="NCBI Taxonomy" id="1609969"/>
    <lineage>
        <taxon>Bacteria</taxon>
        <taxon>Pseudomonadati</taxon>
        <taxon>Candidatus Omnitrophota</taxon>
        <taxon>Candidatus Omnitrophus</taxon>
    </lineage>
</organism>
<protein>
    <submittedName>
        <fullName evidence="1">Glycosyltransferase</fullName>
    </submittedName>
</protein>
<keyword evidence="2" id="KW-1185">Reference proteome</keyword>
<name>A0A0F0CRN3_9BACT</name>
<comment type="caution">
    <text evidence="1">The sequence shown here is derived from an EMBL/GenBank/DDBJ whole genome shotgun (WGS) entry which is preliminary data.</text>
</comment>
<dbReference type="GO" id="GO:0016740">
    <property type="term" value="F:transferase activity"/>
    <property type="evidence" value="ECO:0007669"/>
    <property type="project" value="UniProtKB-KW"/>
</dbReference>
<dbReference type="AlphaFoldDB" id="A0A0F0CRN3"/>
<reference evidence="1 2" key="1">
    <citation type="submission" date="2015-02" db="EMBL/GenBank/DDBJ databases">
        <title>Single-cell genomics of uncultivated deep-branching MTB reveals a conserved set of magnetosome genes.</title>
        <authorList>
            <person name="Kolinko S."/>
            <person name="Richter M."/>
            <person name="Glockner F.O."/>
            <person name="Brachmann A."/>
            <person name="Schuler D."/>
        </authorList>
    </citation>
    <scope>NUCLEOTIDE SEQUENCE [LARGE SCALE GENOMIC DNA]</scope>
    <source>
        <strain evidence="1">SKK-01</strain>
    </source>
</reference>
<dbReference type="Proteomes" id="UP000033428">
    <property type="component" value="Unassembled WGS sequence"/>
</dbReference>
<dbReference type="EMBL" id="JYNY01000037">
    <property type="protein sequence ID" value="KJJ85942.1"/>
    <property type="molecule type" value="Genomic_DNA"/>
</dbReference>
<dbReference type="SUPFAM" id="SSF48239">
    <property type="entry name" value="Terpenoid cyclases/Protein prenyltransferases"/>
    <property type="match status" value="1"/>
</dbReference>
<proteinExistence type="predicted"/>
<gene>
    <name evidence="1" type="ORF">OMAG_000195</name>
</gene>